<sequence length="198" mass="22992">MEERFINQKEEYEISPYTFAVIPVEYGYKTYSKIIEYNEEFLVPQKPLDVVKTSCKFFGSSFDGRCEGTKELLNISHKVPIAIDPANGLFFFPTTSPQRDTCVWLSYEHIVSRIRLAPAKTQINFRNKQSTIIPVSYSIIENQMLRTALLKSKLHQKMQETLRQTNHLYNYMQVNDGHTSFQSKGTLSESSWSGFDKH</sequence>
<protein>
    <submittedName>
        <fullName evidence="1">Transcriptional regulator</fullName>
    </submittedName>
</protein>
<name>A0A2S7N0F5_9BACI</name>
<dbReference type="PIRSF" id="PIRSF011560">
    <property type="entry name" value="ComK"/>
    <property type="match status" value="1"/>
</dbReference>
<dbReference type="AlphaFoldDB" id="A0A2S7N0F5"/>
<organism evidence="1 2">
    <name type="scientific">Pradoshia eiseniae</name>
    <dbReference type="NCBI Taxonomy" id="2064768"/>
    <lineage>
        <taxon>Bacteria</taxon>
        <taxon>Bacillati</taxon>
        <taxon>Bacillota</taxon>
        <taxon>Bacilli</taxon>
        <taxon>Bacillales</taxon>
        <taxon>Bacillaceae</taxon>
        <taxon>Pradoshia</taxon>
    </lineage>
</organism>
<evidence type="ECO:0000313" key="1">
    <source>
        <dbReference type="EMBL" id="PQD95490.1"/>
    </source>
</evidence>
<dbReference type="InterPro" id="IPR010461">
    <property type="entry name" value="ComK"/>
</dbReference>
<reference evidence="1 2" key="1">
    <citation type="submission" date="2017-12" db="EMBL/GenBank/DDBJ databases">
        <title>Taxonomic description and draft genome of Pradoshia cofamensis Gen. nov., sp. nov., a thermotolerant bacillale isolated from anterior gut of earthworm Eisenia fetida.</title>
        <authorList>
            <person name="Saha T."/>
            <person name="Chakraborty R."/>
        </authorList>
    </citation>
    <scope>NUCLEOTIDE SEQUENCE [LARGE SCALE GENOMIC DNA]</scope>
    <source>
        <strain evidence="1 2">EAG3</strain>
    </source>
</reference>
<proteinExistence type="predicted"/>
<dbReference type="RefSeq" id="WP_104849245.1">
    <property type="nucleotide sequence ID" value="NZ_PKOZ01000004.1"/>
</dbReference>
<dbReference type="OrthoDB" id="2417337at2"/>
<gene>
    <name evidence="1" type="ORF">CYL18_09405</name>
</gene>
<dbReference type="EMBL" id="PKOZ01000004">
    <property type="protein sequence ID" value="PQD95490.1"/>
    <property type="molecule type" value="Genomic_DNA"/>
</dbReference>
<dbReference type="GO" id="GO:0030420">
    <property type="term" value="P:establishment of competence for transformation"/>
    <property type="evidence" value="ECO:0007669"/>
    <property type="project" value="InterPro"/>
</dbReference>
<comment type="caution">
    <text evidence="1">The sequence shown here is derived from an EMBL/GenBank/DDBJ whole genome shotgun (WGS) entry which is preliminary data.</text>
</comment>
<evidence type="ECO:0000313" key="2">
    <source>
        <dbReference type="Proteomes" id="UP000239663"/>
    </source>
</evidence>
<keyword evidence="2" id="KW-1185">Reference proteome</keyword>
<dbReference type="Proteomes" id="UP000239663">
    <property type="component" value="Unassembled WGS sequence"/>
</dbReference>
<accession>A0A2S7N0F5</accession>
<dbReference type="Pfam" id="PF06338">
    <property type="entry name" value="ComK"/>
    <property type="match status" value="1"/>
</dbReference>